<dbReference type="HAMAP" id="MF_00272">
    <property type="entry name" value="GcvH"/>
    <property type="match status" value="1"/>
</dbReference>
<organism evidence="5">
    <name type="scientific">Thermosulfidibacter takaii</name>
    <dbReference type="NCBI Taxonomy" id="412593"/>
    <lineage>
        <taxon>Bacteria</taxon>
        <taxon>Pseudomonadati</taxon>
        <taxon>Thermosulfidibacterota</taxon>
        <taxon>Thermosulfidibacteria</taxon>
        <taxon>Thermosulfidibacterales</taxon>
        <taxon>Thermosulfidibacteraceae</taxon>
    </lineage>
</organism>
<reference evidence="5" key="1">
    <citation type="journal article" date="2020" name="mSystems">
        <title>Genome- and Community-Level Interaction Insights into Carbon Utilization and Element Cycling Functions of Hydrothermarchaeota in Hydrothermal Sediment.</title>
        <authorList>
            <person name="Zhou Z."/>
            <person name="Liu Y."/>
            <person name="Xu W."/>
            <person name="Pan J."/>
            <person name="Luo Z.H."/>
            <person name="Li M."/>
        </authorList>
    </citation>
    <scope>NUCLEOTIDE SEQUENCE [LARGE SCALE GENOMIC DNA]</scope>
    <source>
        <strain evidence="5">HyVt-115</strain>
    </source>
</reference>
<dbReference type="InterPro" id="IPR002930">
    <property type="entry name" value="GCV_H"/>
</dbReference>
<dbReference type="GO" id="GO:0005960">
    <property type="term" value="C:glycine cleavage complex"/>
    <property type="evidence" value="ECO:0007669"/>
    <property type="project" value="InterPro"/>
</dbReference>
<protein>
    <recommendedName>
        <fullName evidence="3">Glycine cleavage system H protein</fullName>
    </recommendedName>
</protein>
<dbReference type="InterPro" id="IPR033753">
    <property type="entry name" value="GCV_H/Fam206"/>
</dbReference>
<dbReference type="SUPFAM" id="SSF51230">
    <property type="entry name" value="Single hybrid motif"/>
    <property type="match status" value="1"/>
</dbReference>
<keyword evidence="2 3" id="KW-0450">Lipoyl</keyword>
<dbReference type="NCBIfam" id="TIGR00527">
    <property type="entry name" value="gcvH"/>
    <property type="match status" value="1"/>
</dbReference>
<dbReference type="PANTHER" id="PTHR11715">
    <property type="entry name" value="GLYCINE CLEAVAGE SYSTEM H PROTEIN"/>
    <property type="match status" value="1"/>
</dbReference>
<feature type="domain" description="Lipoyl-binding" evidence="4">
    <location>
        <begin position="23"/>
        <end position="105"/>
    </location>
</feature>
<dbReference type="Proteomes" id="UP000885690">
    <property type="component" value="Unassembled WGS sequence"/>
</dbReference>
<comment type="caution">
    <text evidence="5">The sequence shown here is derived from an EMBL/GenBank/DDBJ whole genome shotgun (WGS) entry which is preliminary data.</text>
</comment>
<proteinExistence type="inferred from homology"/>
<dbReference type="AlphaFoldDB" id="A0A7C0Y8H6"/>
<comment type="similarity">
    <text evidence="1 3">Belongs to the GcvH family.</text>
</comment>
<evidence type="ECO:0000256" key="1">
    <source>
        <dbReference type="ARBA" id="ARBA00009249"/>
    </source>
</evidence>
<dbReference type="InterPro" id="IPR000089">
    <property type="entry name" value="Biotin_lipoyl"/>
</dbReference>
<dbReference type="EMBL" id="DQWS01000123">
    <property type="protein sequence ID" value="HDD53066.1"/>
    <property type="molecule type" value="Genomic_DNA"/>
</dbReference>
<dbReference type="PANTHER" id="PTHR11715:SF3">
    <property type="entry name" value="GLYCINE CLEAVAGE SYSTEM H PROTEIN-RELATED"/>
    <property type="match status" value="1"/>
</dbReference>
<dbReference type="GO" id="GO:0005829">
    <property type="term" value="C:cytosol"/>
    <property type="evidence" value="ECO:0007669"/>
    <property type="project" value="TreeGrafter"/>
</dbReference>
<comment type="cofactor">
    <cofactor evidence="3">
        <name>(R)-lipoate</name>
        <dbReference type="ChEBI" id="CHEBI:83088"/>
    </cofactor>
    <text evidence="3">Binds 1 lipoyl cofactor covalently.</text>
</comment>
<dbReference type="PROSITE" id="PS50968">
    <property type="entry name" value="BIOTINYL_LIPOYL"/>
    <property type="match status" value="1"/>
</dbReference>
<dbReference type="Gene3D" id="2.40.50.100">
    <property type="match status" value="1"/>
</dbReference>
<accession>A0A7C0Y8H6</accession>
<name>A0A7C0Y8H6_9BACT</name>
<evidence type="ECO:0000259" key="4">
    <source>
        <dbReference type="PROSITE" id="PS50968"/>
    </source>
</evidence>
<dbReference type="CDD" id="cd06848">
    <property type="entry name" value="GCS_H"/>
    <property type="match status" value="1"/>
</dbReference>
<dbReference type="NCBIfam" id="NF002270">
    <property type="entry name" value="PRK01202.1"/>
    <property type="match status" value="1"/>
</dbReference>
<evidence type="ECO:0000256" key="3">
    <source>
        <dbReference type="HAMAP-Rule" id="MF_00272"/>
    </source>
</evidence>
<evidence type="ECO:0000256" key="2">
    <source>
        <dbReference type="ARBA" id="ARBA00022823"/>
    </source>
</evidence>
<comment type="subunit">
    <text evidence="3">The glycine cleavage system is composed of four proteins: P, T, L and H.</text>
</comment>
<comment type="function">
    <text evidence="3">The glycine cleavage system catalyzes the degradation of glycine. The H protein shuttles the methylamine group of glycine from the P protein to the T protein.</text>
</comment>
<dbReference type="InterPro" id="IPR017453">
    <property type="entry name" value="GCV_H_sub"/>
</dbReference>
<evidence type="ECO:0000313" key="5">
    <source>
        <dbReference type="EMBL" id="HDD53066.1"/>
    </source>
</evidence>
<dbReference type="GO" id="GO:0009249">
    <property type="term" value="P:protein lipoylation"/>
    <property type="evidence" value="ECO:0007669"/>
    <property type="project" value="TreeGrafter"/>
</dbReference>
<dbReference type="Pfam" id="PF01597">
    <property type="entry name" value="GCV_H"/>
    <property type="match status" value="1"/>
</dbReference>
<dbReference type="InterPro" id="IPR011053">
    <property type="entry name" value="Single_hybrid_motif"/>
</dbReference>
<comment type="caution">
    <text evidence="3">Lacks conserved residue(s) required for the propagation of feature annotation.</text>
</comment>
<dbReference type="GO" id="GO:0019464">
    <property type="term" value="P:glycine decarboxylation via glycine cleavage system"/>
    <property type="evidence" value="ECO:0007669"/>
    <property type="project" value="UniProtKB-UniRule"/>
</dbReference>
<gene>
    <name evidence="3 5" type="primary">gcvH</name>
    <name evidence="5" type="ORF">ENF32_03230</name>
</gene>
<sequence>MEFPEDLLYTREHTWARQEEDGLVVIGVTEFVQRELGEISYVELPREGEKVSQMEVIGSVESLRGVTEIYSPLSGTVMEVNELLLDDPTVINDDPYGEGWIAVVELEDPSELDRLMDAWDYQALIERELEGFSLEDDEEE</sequence>